<protein>
    <submittedName>
        <fullName evidence="2">Uncharacterized protein</fullName>
    </submittedName>
</protein>
<dbReference type="RefSeq" id="WP_200590983.1">
    <property type="nucleotide sequence ID" value="NZ_JAEPBG010000002.1"/>
</dbReference>
<evidence type="ECO:0000313" key="3">
    <source>
        <dbReference type="Proteomes" id="UP000622890"/>
    </source>
</evidence>
<reference evidence="2" key="1">
    <citation type="submission" date="2021-01" db="EMBL/GenBank/DDBJ databases">
        <title>Genome sequence of strain Noviherbaspirillum sp. DKR-6.</title>
        <authorList>
            <person name="Chaudhary D.K."/>
        </authorList>
    </citation>
    <scope>NUCLEOTIDE SEQUENCE</scope>
    <source>
        <strain evidence="2">DKR-6</strain>
    </source>
</reference>
<dbReference type="Proteomes" id="UP000622890">
    <property type="component" value="Unassembled WGS sequence"/>
</dbReference>
<name>A0A934W4T6_9BURK</name>
<sequence length="110" mass="11828">MHIPFASHEEFNNKAQRLAKGLGVDTESAAALMAKLAGYESADEIPASGNTPDGRHIFSREELMARLQSERPDVDNERAGRIIDSLALPTRDTNLEDIPASPDAAPNMGG</sequence>
<proteinExistence type="predicted"/>
<comment type="caution">
    <text evidence="2">The sequence shown here is derived from an EMBL/GenBank/DDBJ whole genome shotgun (WGS) entry which is preliminary data.</text>
</comment>
<gene>
    <name evidence="2" type="ORF">JJB74_06310</name>
</gene>
<keyword evidence="3" id="KW-1185">Reference proteome</keyword>
<dbReference type="EMBL" id="JAEPBG010000002">
    <property type="protein sequence ID" value="MBK4734217.1"/>
    <property type="molecule type" value="Genomic_DNA"/>
</dbReference>
<dbReference type="AlphaFoldDB" id="A0A934W4T6"/>
<feature type="compositionally biased region" description="Basic and acidic residues" evidence="1">
    <location>
        <begin position="69"/>
        <end position="81"/>
    </location>
</feature>
<accession>A0A934W4T6</accession>
<evidence type="ECO:0000256" key="1">
    <source>
        <dbReference type="SAM" id="MobiDB-lite"/>
    </source>
</evidence>
<feature type="region of interest" description="Disordered" evidence="1">
    <location>
        <begin position="69"/>
        <end position="88"/>
    </location>
</feature>
<evidence type="ECO:0000313" key="2">
    <source>
        <dbReference type="EMBL" id="MBK4734217.1"/>
    </source>
</evidence>
<organism evidence="2 3">
    <name type="scientific">Noviherbaspirillum pedocola</name>
    <dbReference type="NCBI Taxonomy" id="2801341"/>
    <lineage>
        <taxon>Bacteria</taxon>
        <taxon>Pseudomonadati</taxon>
        <taxon>Pseudomonadota</taxon>
        <taxon>Betaproteobacteria</taxon>
        <taxon>Burkholderiales</taxon>
        <taxon>Oxalobacteraceae</taxon>
        <taxon>Noviherbaspirillum</taxon>
    </lineage>
</organism>